<dbReference type="PROSITE" id="PS51257">
    <property type="entry name" value="PROKAR_LIPOPROTEIN"/>
    <property type="match status" value="1"/>
</dbReference>
<name>A0A5P2QSB1_9RHOB</name>
<accession>A0A5P2QSB1</accession>
<dbReference type="AlphaFoldDB" id="A0A5P2QSB1"/>
<proteinExistence type="predicted"/>
<organism evidence="2 3">
    <name type="scientific">Paracoccus yeei</name>
    <dbReference type="NCBI Taxonomy" id="147645"/>
    <lineage>
        <taxon>Bacteria</taxon>
        <taxon>Pseudomonadati</taxon>
        <taxon>Pseudomonadota</taxon>
        <taxon>Alphaproteobacteria</taxon>
        <taxon>Rhodobacterales</taxon>
        <taxon>Paracoccaceae</taxon>
        <taxon>Paracoccus</taxon>
    </lineage>
</organism>
<keyword evidence="2" id="KW-0540">Nuclease</keyword>
<dbReference type="CDD" id="cd00085">
    <property type="entry name" value="HNHc"/>
    <property type="match status" value="1"/>
</dbReference>
<dbReference type="InterPro" id="IPR002711">
    <property type="entry name" value="HNH"/>
</dbReference>
<keyword evidence="2" id="KW-0255">Endonuclease</keyword>
<dbReference type="InterPro" id="IPR003615">
    <property type="entry name" value="HNH_nuc"/>
</dbReference>
<dbReference type="EMBL" id="CP044081">
    <property type="protein sequence ID" value="QEU08964.1"/>
    <property type="molecule type" value="Genomic_DNA"/>
</dbReference>
<reference evidence="2 3" key="1">
    <citation type="submission" date="2019-09" db="EMBL/GenBank/DDBJ databases">
        <title>FDA dAtabase for Regulatory Grade micrObial Sequences (FDA-ARGOS): Supporting development and validation of Infectious Disease Dx tests.</title>
        <authorList>
            <person name="Sciortino C."/>
            <person name="Tallon L."/>
            <person name="Sadzewicz L."/>
            <person name="Vavikolanu K."/>
            <person name="Mehta A."/>
            <person name="Aluvathingal J."/>
            <person name="Nadendla S."/>
            <person name="Nandy P."/>
            <person name="Geyer C."/>
            <person name="Yan Y."/>
            <person name="Sichtig H."/>
        </authorList>
    </citation>
    <scope>NUCLEOTIDE SEQUENCE [LARGE SCALE GENOMIC DNA]</scope>
    <source>
        <strain evidence="2 3">FDAARGOS_643</strain>
    </source>
</reference>
<dbReference type="Gene3D" id="1.10.30.50">
    <property type="match status" value="1"/>
</dbReference>
<dbReference type="Pfam" id="PF01844">
    <property type="entry name" value="HNH"/>
    <property type="match status" value="1"/>
</dbReference>
<protein>
    <submittedName>
        <fullName evidence="2">HNH endonuclease</fullName>
    </submittedName>
</protein>
<evidence type="ECO:0000313" key="2">
    <source>
        <dbReference type="EMBL" id="QEU08964.1"/>
    </source>
</evidence>
<keyword evidence="2" id="KW-0378">Hydrolase</keyword>
<evidence type="ECO:0000313" key="3">
    <source>
        <dbReference type="Proteomes" id="UP000324507"/>
    </source>
</evidence>
<dbReference type="GO" id="GO:0004519">
    <property type="term" value="F:endonuclease activity"/>
    <property type="evidence" value="ECO:0007669"/>
    <property type="project" value="UniProtKB-KW"/>
</dbReference>
<dbReference type="RefSeq" id="WP_150350891.1">
    <property type="nucleotide sequence ID" value="NZ_CP044081.1"/>
</dbReference>
<dbReference type="GO" id="GO:0003676">
    <property type="term" value="F:nucleic acid binding"/>
    <property type="evidence" value="ECO:0007669"/>
    <property type="project" value="InterPro"/>
</dbReference>
<dbReference type="Proteomes" id="UP000324507">
    <property type="component" value="Chromosome"/>
</dbReference>
<dbReference type="GO" id="GO:0008270">
    <property type="term" value="F:zinc ion binding"/>
    <property type="evidence" value="ECO:0007669"/>
    <property type="project" value="InterPro"/>
</dbReference>
<dbReference type="SMART" id="SM00507">
    <property type="entry name" value="HNHc"/>
    <property type="match status" value="1"/>
</dbReference>
<feature type="domain" description="HNH nuclease" evidence="1">
    <location>
        <begin position="52"/>
        <end position="102"/>
    </location>
</feature>
<evidence type="ECO:0000259" key="1">
    <source>
        <dbReference type="SMART" id="SM00507"/>
    </source>
</evidence>
<sequence length="125" mass="14478">MPKPPRLCSCGAIVPHGVLCACQVQRQLERKRRFDRTRPNSRQRGYTREWEKARAEFLRLHPCCAMCGADATLVDHIKPHRGDKALFWNWNNWQALCTGCHSSVKQRVENGTDLRHDLHQCKLSS</sequence>
<gene>
    <name evidence="2" type="ORF">FOB51_13715</name>
</gene>